<name>A0A1J4JI37_9EUKA</name>
<feature type="coiled-coil region" evidence="1">
    <location>
        <begin position="331"/>
        <end position="368"/>
    </location>
</feature>
<evidence type="ECO:0000313" key="2">
    <source>
        <dbReference type="EMBL" id="OHS98848.1"/>
    </source>
</evidence>
<evidence type="ECO:0000256" key="1">
    <source>
        <dbReference type="SAM" id="Coils"/>
    </source>
</evidence>
<keyword evidence="1" id="KW-0175">Coiled coil</keyword>
<feature type="coiled-coil region" evidence="1">
    <location>
        <begin position="508"/>
        <end position="621"/>
    </location>
</feature>
<gene>
    <name evidence="2" type="ORF">TRFO_01931</name>
</gene>
<keyword evidence="3" id="KW-1185">Reference proteome</keyword>
<proteinExistence type="predicted"/>
<feature type="coiled-coil region" evidence="1">
    <location>
        <begin position="124"/>
        <end position="271"/>
    </location>
</feature>
<accession>A0A1J4JI37</accession>
<dbReference type="AlphaFoldDB" id="A0A1J4JI37"/>
<reference evidence="2" key="1">
    <citation type="submission" date="2016-10" db="EMBL/GenBank/DDBJ databases">
        <authorList>
            <person name="Benchimol M."/>
            <person name="Almeida L.G."/>
            <person name="Vasconcelos A.T."/>
            <person name="Perreira-Neves A."/>
            <person name="Rosa I.A."/>
            <person name="Tasca T."/>
            <person name="Bogo M.R."/>
            <person name="de Souza W."/>
        </authorList>
    </citation>
    <scope>NUCLEOTIDE SEQUENCE [LARGE SCALE GENOMIC DNA]</scope>
    <source>
        <strain evidence="2">K</strain>
    </source>
</reference>
<dbReference type="GeneID" id="94825102"/>
<protein>
    <submittedName>
        <fullName evidence="2">Uncharacterized protein</fullName>
    </submittedName>
</protein>
<dbReference type="OrthoDB" id="10665019at2759"/>
<dbReference type="VEuPathDB" id="TrichDB:TRFO_01931"/>
<evidence type="ECO:0000313" key="3">
    <source>
        <dbReference type="Proteomes" id="UP000179807"/>
    </source>
</evidence>
<dbReference type="EMBL" id="MLAK01001037">
    <property type="protein sequence ID" value="OHS98848.1"/>
    <property type="molecule type" value="Genomic_DNA"/>
</dbReference>
<dbReference type="PANTHER" id="PTHR23159">
    <property type="entry name" value="CENTROSOMAL PROTEIN 2"/>
    <property type="match status" value="1"/>
</dbReference>
<feature type="coiled-coil region" evidence="1">
    <location>
        <begin position="73"/>
        <end position="100"/>
    </location>
</feature>
<organism evidence="2 3">
    <name type="scientific">Tritrichomonas foetus</name>
    <dbReference type="NCBI Taxonomy" id="1144522"/>
    <lineage>
        <taxon>Eukaryota</taxon>
        <taxon>Metamonada</taxon>
        <taxon>Parabasalia</taxon>
        <taxon>Tritrichomonadida</taxon>
        <taxon>Tritrichomonadidae</taxon>
        <taxon>Tritrichomonas</taxon>
    </lineage>
</organism>
<comment type="caution">
    <text evidence="2">The sequence shown here is derived from an EMBL/GenBank/DDBJ whole genome shotgun (WGS) entry which is preliminary data.</text>
</comment>
<dbReference type="RefSeq" id="XP_068351985.1">
    <property type="nucleotide sequence ID" value="XM_068490398.1"/>
</dbReference>
<dbReference type="PANTHER" id="PTHR23159:SF31">
    <property type="entry name" value="CENTROSOME-ASSOCIATED PROTEIN CEP250 ISOFORM X1"/>
    <property type="match status" value="1"/>
</dbReference>
<dbReference type="Proteomes" id="UP000179807">
    <property type="component" value="Unassembled WGS sequence"/>
</dbReference>
<sequence>MNDFHDSEMDTDNLMRRLHEARSIAEYGKDQTKLLNDFQSKVKELLFYREESINLKTQLQISKDSQQMMEAEFAFQKSELESEIEKRKQTEQELRNALMKKETDAISQSKHIDVNALVTVEEKYKKWKQIAEDTTNRIEKLQDEYQSIQNSLKKSNEKIEEQKDVIHQLKDELEKRPTENQINDLQKHIQRLQNRIERRNQAIVELQKQNESLRQNNSQSGSFVLQGADLSQENERLRLKLERALKSLDKLKSLEKKVEILEESNAHYDAERQVLNDILQTEDIDPNQEWYQLREKAKQGMDAIAKLEDTTSLLATAEKKIAETSSSSEIINNLQKQLNENEEKMAAVTSLQQKLAKTENEFEAFKLDMENIRIFAEQQKIRCDFSKIVAENQQRLVMGISDLHYNITGCKDILLRPILLATVFCTRWMKLLKQPKKPFDSTSLIAFTSIPSHSIEAKLHNIQEIFVSLSKELLSTKSSLQKALLKADSYKKHIKEMGGDFESNNIELQNAHKRFRVYKSALKELNNQVSLLVSPQEFEKALTKATDFEIQIDQLNKHIHKLNNLIEEKDEIIRNNNRDLQKADLQHQEDVITVESVMKDIDNKKEEITILKAKLQDRTKDLLSLERIVNIKQPDLIHSKLITDEESVFEEKIPTPINPMFLVSNPEPDQ</sequence>